<evidence type="ECO:0000313" key="4">
    <source>
        <dbReference type="Proteomes" id="UP000235672"/>
    </source>
</evidence>
<evidence type="ECO:0000256" key="2">
    <source>
        <dbReference type="SAM" id="MobiDB-lite"/>
    </source>
</evidence>
<evidence type="ECO:0000313" key="3">
    <source>
        <dbReference type="EMBL" id="PMD24742.1"/>
    </source>
</evidence>
<keyword evidence="4" id="KW-1185">Reference proteome</keyword>
<name>A0A2J6QER1_9HELO</name>
<dbReference type="Proteomes" id="UP000235672">
    <property type="component" value="Unassembled WGS sequence"/>
</dbReference>
<evidence type="ECO:0000256" key="1">
    <source>
        <dbReference type="SAM" id="Coils"/>
    </source>
</evidence>
<accession>A0A2J6QER1</accession>
<dbReference type="AlphaFoldDB" id="A0A2J6QER1"/>
<keyword evidence="1" id="KW-0175">Coiled coil</keyword>
<feature type="coiled-coil region" evidence="1">
    <location>
        <begin position="219"/>
        <end position="291"/>
    </location>
</feature>
<feature type="region of interest" description="Disordered" evidence="2">
    <location>
        <begin position="554"/>
        <end position="623"/>
    </location>
</feature>
<protein>
    <submittedName>
        <fullName evidence="3">Uncharacterized protein</fullName>
    </submittedName>
</protein>
<dbReference type="STRING" id="1745343.A0A2J6QER1"/>
<dbReference type="OrthoDB" id="4179303at2759"/>
<feature type="compositionally biased region" description="Acidic residues" evidence="2">
    <location>
        <begin position="595"/>
        <end position="608"/>
    </location>
</feature>
<feature type="compositionally biased region" description="Acidic residues" evidence="2">
    <location>
        <begin position="573"/>
        <end position="587"/>
    </location>
</feature>
<dbReference type="EMBL" id="KZ613472">
    <property type="protein sequence ID" value="PMD24742.1"/>
    <property type="molecule type" value="Genomic_DNA"/>
</dbReference>
<sequence length="686" mass="79366">MAGLTALRERKILDRILLHLAGDEKGFTIKKNNEEDPLAPRSIFVSQPSDTLKSILNFAVVAERFAKDYLDFAIVNEYRRHNTRQDRKHNKRLSDWYQDYNADNRPLAGLPEEILDKILGLLTTKPGHLLPITDRASLSVDSFSSTAAPSPEDSNQIKIFRLVCRRFAKLGLRRLFVRVRIRFSSEGFSTLREIAQRQDFRGTIKQFSYMIPRFYPPHGRTLEAKLEEVRANVDENKRKLALRAQERVAQDRQQPTAQELRNALRRGEAEEEQLTTALGKARQQREIIEQEVDVKTLVFALTNFKNLQQIRLMKVVDFHDKWEKYLAAHADVATEFRPFEWSYAYEHAARTLAFAIQESNSGVDRFSSRFMDPHTPILVTQELRRTISSIAQRAIVLEFEFRQTDALVSLEQKMLQLSGLFQIGFRAAVENLRFLHIGFTRPVSIPLVDIFHNIHLKKLEHIGLHNWQMQGEELLDLLRRHKNTLKSLRLRHVLLRRNPNCSWRHVLQFVRSEIRLPQNGYVSLRWIDYEDDDIHAADGMNFLNGHAQINAISDEDSDEDSVLNDMSDAWSESTDEIEDDEASDESESNTVVGEQNEEDELDELDDSTDESHESLESHDEDDDLARIFPTISIVETEPLPCGCDNGTRWDDLDDDGNAVTRAQWSRWQKWVIKHCSKCDPSIAEDP</sequence>
<reference evidence="3 4" key="1">
    <citation type="submission" date="2016-05" db="EMBL/GenBank/DDBJ databases">
        <title>A degradative enzymes factory behind the ericoid mycorrhizal symbiosis.</title>
        <authorList>
            <consortium name="DOE Joint Genome Institute"/>
            <person name="Martino E."/>
            <person name="Morin E."/>
            <person name="Grelet G."/>
            <person name="Kuo A."/>
            <person name="Kohler A."/>
            <person name="Daghino S."/>
            <person name="Barry K."/>
            <person name="Choi C."/>
            <person name="Cichocki N."/>
            <person name="Clum A."/>
            <person name="Copeland A."/>
            <person name="Hainaut M."/>
            <person name="Haridas S."/>
            <person name="Labutti K."/>
            <person name="Lindquist E."/>
            <person name="Lipzen A."/>
            <person name="Khouja H.-R."/>
            <person name="Murat C."/>
            <person name="Ohm R."/>
            <person name="Olson A."/>
            <person name="Spatafora J."/>
            <person name="Veneault-Fourrey C."/>
            <person name="Henrissat B."/>
            <person name="Grigoriev I."/>
            <person name="Martin F."/>
            <person name="Perotto S."/>
        </authorList>
    </citation>
    <scope>NUCLEOTIDE SEQUENCE [LARGE SCALE GENOMIC DNA]</scope>
    <source>
        <strain evidence="3 4">UAMH 7357</strain>
    </source>
</reference>
<organism evidence="3 4">
    <name type="scientific">Hyaloscypha hepaticicola</name>
    <dbReference type="NCBI Taxonomy" id="2082293"/>
    <lineage>
        <taxon>Eukaryota</taxon>
        <taxon>Fungi</taxon>
        <taxon>Dikarya</taxon>
        <taxon>Ascomycota</taxon>
        <taxon>Pezizomycotina</taxon>
        <taxon>Leotiomycetes</taxon>
        <taxon>Helotiales</taxon>
        <taxon>Hyaloscyphaceae</taxon>
        <taxon>Hyaloscypha</taxon>
    </lineage>
</organism>
<gene>
    <name evidence="3" type="ORF">NA56DRAFT_497994</name>
</gene>
<proteinExistence type="predicted"/>